<feature type="transmembrane region" description="Helical" evidence="2">
    <location>
        <begin position="74"/>
        <end position="90"/>
    </location>
</feature>
<dbReference type="InterPro" id="IPR000045">
    <property type="entry name" value="Prepilin_IV_endopep_pep"/>
</dbReference>
<proteinExistence type="inferred from homology"/>
<feature type="transmembrane region" description="Helical" evidence="2">
    <location>
        <begin position="161"/>
        <end position="194"/>
    </location>
</feature>
<dbReference type="Gene3D" id="1.20.120.1220">
    <property type="match status" value="1"/>
</dbReference>
<dbReference type="PANTHER" id="PTHR30487">
    <property type="entry name" value="TYPE 4 PREPILIN-LIKE PROTEINS LEADER PEPTIDE-PROCESSING ENZYME"/>
    <property type="match status" value="1"/>
</dbReference>
<dbReference type="HOGENOM" id="CLU_108394_0_0_9"/>
<reference evidence="4 5" key="2">
    <citation type="journal article" date="2012" name="Stand. Genomic Sci.">
        <title>Complete Genome Sequence of Clostridium clariflavum DSM 19732.</title>
        <authorList>
            <person name="Izquierdo J.A."/>
            <person name="Goodwin L."/>
            <person name="Davenport K.W."/>
            <person name="Teshima H."/>
            <person name="Bruce D."/>
            <person name="Detter C."/>
            <person name="Tapia R."/>
            <person name="Han S."/>
            <person name="Land M."/>
            <person name="Hauser L."/>
            <person name="Jeffries C.D."/>
            <person name="Han J."/>
            <person name="Pitluck S."/>
            <person name="Nolan M."/>
            <person name="Chen A."/>
            <person name="Huntemann M."/>
            <person name="Mavromatis K."/>
            <person name="Mikhailova N."/>
            <person name="Liolios K."/>
            <person name="Woyke T."/>
            <person name="Lynd L.R."/>
        </authorList>
    </citation>
    <scope>NUCLEOTIDE SEQUENCE [LARGE SCALE GENOMIC DNA]</scope>
    <source>
        <strain evidence="5">DSM 19732 / NBRC 101661 / EBR45</strain>
    </source>
</reference>
<organism evidence="4 5">
    <name type="scientific">Acetivibrio clariflavus (strain DSM 19732 / NBRC 101661 / EBR45)</name>
    <name type="common">Clostridium clariflavum</name>
    <dbReference type="NCBI Taxonomy" id="720554"/>
    <lineage>
        <taxon>Bacteria</taxon>
        <taxon>Bacillati</taxon>
        <taxon>Bacillota</taxon>
        <taxon>Clostridia</taxon>
        <taxon>Eubacteriales</taxon>
        <taxon>Oscillospiraceae</taxon>
        <taxon>Acetivibrio</taxon>
    </lineage>
</organism>
<evidence type="ECO:0000313" key="4">
    <source>
        <dbReference type="EMBL" id="AEV69442.1"/>
    </source>
</evidence>
<dbReference type="Pfam" id="PF01478">
    <property type="entry name" value="Peptidase_A24"/>
    <property type="match status" value="1"/>
</dbReference>
<keyword evidence="2" id="KW-0472">Membrane</keyword>
<feature type="transmembrane region" description="Helical" evidence="2">
    <location>
        <begin position="132"/>
        <end position="149"/>
    </location>
</feature>
<evidence type="ECO:0000313" key="5">
    <source>
        <dbReference type="Proteomes" id="UP000005435"/>
    </source>
</evidence>
<feature type="transmembrane region" description="Helical" evidence="2">
    <location>
        <begin position="203"/>
        <end position="221"/>
    </location>
</feature>
<dbReference type="KEGG" id="ccl:Clocl_2895"/>
<feature type="domain" description="Prepilin type IV endopeptidase peptidase" evidence="3">
    <location>
        <begin position="79"/>
        <end position="188"/>
    </location>
</feature>
<accession>G8LTE7</accession>
<sequence precursor="true">MWILIALPLTLVLLALVNCYLQKDLILSKNNLRDKFAAFMPKKTIYLLFLLGVFMAGIAVFGAQYRYFSDYIKAAKLTVLILLLAPVAYIDLKSRIIPDKVLLVALFLRIVFYLLEIFVGSTEITEILVSDLKGVLLGSGVFMLGALIAKDSIGIGDIKMYGIIGLFVSYSGTSASMILSLLMCSFVSIILLAFKKKDRKDTLPLAPFSLAGTFIAILIGSC</sequence>
<keyword evidence="5" id="KW-1185">Reference proteome</keyword>
<feature type="transmembrane region" description="Helical" evidence="2">
    <location>
        <begin position="43"/>
        <end position="62"/>
    </location>
</feature>
<dbReference type="RefSeq" id="WP_014255991.1">
    <property type="nucleotide sequence ID" value="NC_016627.1"/>
</dbReference>
<dbReference type="GO" id="GO:0005886">
    <property type="term" value="C:plasma membrane"/>
    <property type="evidence" value="ECO:0007669"/>
    <property type="project" value="TreeGrafter"/>
</dbReference>
<evidence type="ECO:0000256" key="1">
    <source>
        <dbReference type="ARBA" id="ARBA00005801"/>
    </source>
</evidence>
<keyword evidence="2" id="KW-0812">Transmembrane</keyword>
<dbReference type="OrthoDB" id="9789291at2"/>
<dbReference type="InterPro" id="IPR050882">
    <property type="entry name" value="Prepilin_peptidase/N-MTase"/>
</dbReference>
<dbReference type="PANTHER" id="PTHR30487:SF0">
    <property type="entry name" value="PREPILIN LEADER PEPTIDASE_N-METHYLTRANSFERASE-RELATED"/>
    <property type="match status" value="1"/>
</dbReference>
<reference evidence="5" key="1">
    <citation type="submission" date="2011-12" db="EMBL/GenBank/DDBJ databases">
        <title>Complete sequence of Clostridium clariflavum DSM 19732.</title>
        <authorList>
            <consortium name="US DOE Joint Genome Institute"/>
            <person name="Lucas S."/>
            <person name="Han J."/>
            <person name="Lapidus A."/>
            <person name="Cheng J.-F."/>
            <person name="Goodwin L."/>
            <person name="Pitluck S."/>
            <person name="Peters L."/>
            <person name="Teshima H."/>
            <person name="Detter J.C."/>
            <person name="Han C."/>
            <person name="Tapia R."/>
            <person name="Land M."/>
            <person name="Hauser L."/>
            <person name="Kyrpides N."/>
            <person name="Ivanova N."/>
            <person name="Pagani I."/>
            <person name="Kitzmiller T."/>
            <person name="Lynd L."/>
            <person name="Izquierdo J."/>
            <person name="Woyke T."/>
        </authorList>
    </citation>
    <scope>NUCLEOTIDE SEQUENCE [LARGE SCALE GENOMIC DNA]</scope>
    <source>
        <strain evidence="5">DSM 19732 / NBRC 101661 / EBR45</strain>
    </source>
</reference>
<keyword evidence="2" id="KW-1133">Transmembrane helix</keyword>
<evidence type="ECO:0000259" key="3">
    <source>
        <dbReference type="Pfam" id="PF01478"/>
    </source>
</evidence>
<dbReference type="GO" id="GO:0006465">
    <property type="term" value="P:signal peptide processing"/>
    <property type="evidence" value="ECO:0007669"/>
    <property type="project" value="TreeGrafter"/>
</dbReference>
<dbReference type="STRING" id="720554.Clocl_2895"/>
<dbReference type="Proteomes" id="UP000005435">
    <property type="component" value="Chromosome"/>
</dbReference>
<evidence type="ECO:0000256" key="2">
    <source>
        <dbReference type="SAM" id="Phobius"/>
    </source>
</evidence>
<dbReference type="EMBL" id="CP003065">
    <property type="protein sequence ID" value="AEV69442.1"/>
    <property type="molecule type" value="Genomic_DNA"/>
</dbReference>
<gene>
    <name evidence="4" type="ordered locus">Clocl_2895</name>
</gene>
<dbReference type="MEROPS" id="A24.019"/>
<name>G8LTE7_ACECE</name>
<feature type="transmembrane region" description="Helical" evidence="2">
    <location>
        <begin position="102"/>
        <end position="120"/>
    </location>
</feature>
<dbReference type="AlphaFoldDB" id="G8LTE7"/>
<dbReference type="eggNOG" id="COG1989">
    <property type="taxonomic scope" value="Bacteria"/>
</dbReference>
<comment type="similarity">
    <text evidence="1">Belongs to the peptidase A24 family.</text>
</comment>
<protein>
    <submittedName>
        <fullName evidence="4">Prepilin signal peptidase PulO-like peptidase</fullName>
    </submittedName>
</protein>
<dbReference type="GO" id="GO:0004190">
    <property type="term" value="F:aspartic-type endopeptidase activity"/>
    <property type="evidence" value="ECO:0007669"/>
    <property type="project" value="InterPro"/>
</dbReference>